<accession>A0ABN8LVV6</accession>
<evidence type="ECO:0000256" key="5">
    <source>
        <dbReference type="SAM" id="MobiDB-lite"/>
    </source>
</evidence>
<dbReference type="SUPFAM" id="SSF68906">
    <property type="entry name" value="SAP domain"/>
    <property type="match status" value="1"/>
</dbReference>
<dbReference type="PANTHER" id="PTHR16073">
    <property type="entry name" value="DCR DOMAIN-CONTAINING PROTEIN"/>
    <property type="match status" value="1"/>
</dbReference>
<dbReference type="InterPro" id="IPR025891">
    <property type="entry name" value="Dppa2/4_C_dom"/>
</dbReference>
<feature type="compositionally biased region" description="Polar residues" evidence="5">
    <location>
        <begin position="352"/>
        <end position="361"/>
    </location>
</feature>
<evidence type="ECO:0000256" key="4">
    <source>
        <dbReference type="ARBA" id="ARBA00023242"/>
    </source>
</evidence>
<feature type="compositionally biased region" description="Polar residues" evidence="5">
    <location>
        <begin position="425"/>
        <end position="438"/>
    </location>
</feature>
<dbReference type="Pfam" id="PF14047">
    <property type="entry name" value="DCR"/>
    <property type="match status" value="1"/>
</dbReference>
<reference evidence="7 8" key="1">
    <citation type="submission" date="2022-05" db="EMBL/GenBank/DDBJ databases">
        <authorList>
            <consortium name="Genoscope - CEA"/>
            <person name="William W."/>
        </authorList>
    </citation>
    <scope>NUCLEOTIDE SEQUENCE [LARGE SCALE GENOMIC DNA]</scope>
</reference>
<dbReference type="Proteomes" id="UP001159427">
    <property type="component" value="Unassembled WGS sequence"/>
</dbReference>
<gene>
    <name evidence="7" type="ORF">PEVE_00003393</name>
</gene>
<dbReference type="InterPro" id="IPR003034">
    <property type="entry name" value="SAP_dom"/>
</dbReference>
<evidence type="ECO:0000313" key="7">
    <source>
        <dbReference type="EMBL" id="CAH3019594.1"/>
    </source>
</evidence>
<sequence>MGCKMSKKMGRKGRTTKHKQTIEEIEATSAPLQLGDFPNMKRPQLQKLCKQLGLKATGKNVELIERLQEYQKEVTVSSNNNETSAPPSSPTSSTEEVENGKECLDNVTFEIVDSKIPTDEHVHIGKSDYSASEGADEEVCSNPMDNNNCDFPDSTSTDHKEEQKTVTVSKADSHSETVLRELNCRVTLTDAKPNHNKAKINACTRWCVVEGLLKQDMKTQWRKIHLLGGKPMISNSFGKRVPFVLEPSGLNTPDDYDDNYICGTCVRDNETALRWKGSSRMVHSTVTQREAINQEASVTCSTPTSPNHSILTSFSRVGSVKRKRSDNSNTSFANSSADSDQMDRKRRKENTIRSGSNTPASPQVRRARGEELLPRNLHKPWRPRKLTKTASQTQVKEDTDFAKRVEEIIKNTQPGSEEEMHMIMSSKSNRIQRSPTKK</sequence>
<organism evidence="7 8">
    <name type="scientific">Porites evermanni</name>
    <dbReference type="NCBI Taxonomy" id="104178"/>
    <lineage>
        <taxon>Eukaryota</taxon>
        <taxon>Metazoa</taxon>
        <taxon>Cnidaria</taxon>
        <taxon>Anthozoa</taxon>
        <taxon>Hexacorallia</taxon>
        <taxon>Scleractinia</taxon>
        <taxon>Fungiina</taxon>
        <taxon>Poritidae</taxon>
        <taxon>Porites</taxon>
    </lineage>
</organism>
<feature type="compositionally biased region" description="Polar residues" evidence="5">
    <location>
        <begin position="327"/>
        <end position="339"/>
    </location>
</feature>
<feature type="compositionally biased region" description="Basic residues" evidence="5">
    <location>
        <begin position="376"/>
        <end position="387"/>
    </location>
</feature>
<dbReference type="SMART" id="SM00513">
    <property type="entry name" value="SAP"/>
    <property type="match status" value="1"/>
</dbReference>
<dbReference type="InterPro" id="IPR036361">
    <property type="entry name" value="SAP_dom_sf"/>
</dbReference>
<feature type="region of interest" description="Disordered" evidence="5">
    <location>
        <begin position="128"/>
        <end position="147"/>
    </location>
</feature>
<evidence type="ECO:0000256" key="3">
    <source>
        <dbReference type="ARBA" id="ARBA00023163"/>
    </source>
</evidence>
<evidence type="ECO:0000259" key="6">
    <source>
        <dbReference type="PROSITE" id="PS50800"/>
    </source>
</evidence>
<feature type="region of interest" description="Disordered" evidence="5">
    <location>
        <begin position="74"/>
        <end position="100"/>
    </location>
</feature>
<name>A0ABN8LVV6_9CNID</name>
<comment type="caution">
    <text evidence="7">The sequence shown here is derived from an EMBL/GenBank/DDBJ whole genome shotgun (WGS) entry which is preliminary data.</text>
</comment>
<protein>
    <recommendedName>
        <fullName evidence="6">SAP domain-containing protein</fullName>
    </recommendedName>
</protein>
<dbReference type="Pfam" id="PF02037">
    <property type="entry name" value="SAP"/>
    <property type="match status" value="1"/>
</dbReference>
<feature type="compositionally biased region" description="Polar residues" evidence="5">
    <location>
        <begin position="296"/>
        <end position="316"/>
    </location>
</feature>
<evidence type="ECO:0000256" key="2">
    <source>
        <dbReference type="ARBA" id="ARBA00023015"/>
    </source>
</evidence>
<keyword evidence="2" id="KW-0805">Transcription regulation</keyword>
<feature type="domain" description="SAP" evidence="6">
    <location>
        <begin position="37"/>
        <end position="71"/>
    </location>
</feature>
<evidence type="ECO:0000256" key="1">
    <source>
        <dbReference type="ARBA" id="ARBA00004123"/>
    </source>
</evidence>
<feature type="compositionally biased region" description="Low complexity" evidence="5">
    <location>
        <begin position="77"/>
        <end position="94"/>
    </location>
</feature>
<proteinExistence type="predicted"/>
<dbReference type="Gene3D" id="1.10.720.30">
    <property type="entry name" value="SAP domain"/>
    <property type="match status" value="1"/>
</dbReference>
<keyword evidence="3" id="KW-0804">Transcription</keyword>
<dbReference type="PROSITE" id="PS50800">
    <property type="entry name" value="SAP"/>
    <property type="match status" value="1"/>
</dbReference>
<dbReference type="InterPro" id="IPR039590">
    <property type="entry name" value="Dppa2/4"/>
</dbReference>
<feature type="region of interest" description="Disordered" evidence="5">
    <location>
        <begin position="296"/>
        <end position="438"/>
    </location>
</feature>
<feature type="region of interest" description="Disordered" evidence="5">
    <location>
        <begin position="1"/>
        <end position="27"/>
    </location>
</feature>
<comment type="subcellular location">
    <subcellularLocation>
        <location evidence="1">Nucleus</location>
    </subcellularLocation>
</comment>
<evidence type="ECO:0000313" key="8">
    <source>
        <dbReference type="Proteomes" id="UP001159427"/>
    </source>
</evidence>
<keyword evidence="8" id="KW-1185">Reference proteome</keyword>
<dbReference type="PANTHER" id="PTHR16073:SF9">
    <property type="entry name" value="DEVELOPMENTAL PLURIPOTENCY-ASSOCIATED PROTEIN 2_4 C-TERMINAL DOMAIN-CONTAINING PROTEIN"/>
    <property type="match status" value="1"/>
</dbReference>
<feature type="compositionally biased region" description="Basic residues" evidence="5">
    <location>
        <begin position="1"/>
        <end position="19"/>
    </location>
</feature>
<keyword evidence="4" id="KW-0539">Nucleus</keyword>
<feature type="compositionally biased region" description="Basic and acidic residues" evidence="5">
    <location>
        <begin position="395"/>
        <end position="409"/>
    </location>
</feature>
<dbReference type="EMBL" id="CALNXI010000120">
    <property type="protein sequence ID" value="CAH3019594.1"/>
    <property type="molecule type" value="Genomic_DNA"/>
</dbReference>